<organism evidence="2">
    <name type="scientific">marine sediment metagenome</name>
    <dbReference type="NCBI Taxonomy" id="412755"/>
    <lineage>
        <taxon>unclassified sequences</taxon>
        <taxon>metagenomes</taxon>
        <taxon>ecological metagenomes</taxon>
    </lineage>
</organism>
<gene>
    <name evidence="2" type="ORF">S06H3_12550</name>
</gene>
<accession>X1KNC0</accession>
<dbReference type="InterPro" id="IPR025931">
    <property type="entry name" value="TaqI_C"/>
</dbReference>
<feature type="domain" description="TaqI-like C-terminal specificity" evidence="1">
    <location>
        <begin position="97"/>
        <end position="220"/>
    </location>
</feature>
<evidence type="ECO:0000259" key="1">
    <source>
        <dbReference type="Pfam" id="PF12950"/>
    </source>
</evidence>
<evidence type="ECO:0000313" key="2">
    <source>
        <dbReference type="EMBL" id="GAI08567.1"/>
    </source>
</evidence>
<dbReference type="AlphaFoldDB" id="X1KNC0"/>
<dbReference type="Pfam" id="PF12950">
    <property type="entry name" value="TaqI_C"/>
    <property type="match status" value="1"/>
</dbReference>
<proteinExistence type="predicted"/>
<protein>
    <recommendedName>
        <fullName evidence="1">TaqI-like C-terminal specificity domain-containing protein</fullName>
    </recommendedName>
</protein>
<comment type="caution">
    <text evidence="2">The sequence shown here is derived from an EMBL/GenBank/DDBJ whole genome shotgun (WGS) entry which is preliminary data.</text>
</comment>
<name>X1KNC0_9ZZZZ</name>
<reference evidence="2" key="1">
    <citation type="journal article" date="2014" name="Front. Microbiol.">
        <title>High frequency of phylogenetically diverse reductive dehalogenase-homologous genes in deep subseafloor sedimentary metagenomes.</title>
        <authorList>
            <person name="Kawai M."/>
            <person name="Futagami T."/>
            <person name="Toyoda A."/>
            <person name="Takaki Y."/>
            <person name="Nishi S."/>
            <person name="Hori S."/>
            <person name="Arai W."/>
            <person name="Tsubouchi T."/>
            <person name="Morono Y."/>
            <person name="Uchiyama I."/>
            <person name="Ito T."/>
            <person name="Fujiyama A."/>
            <person name="Inagaki F."/>
            <person name="Takami H."/>
        </authorList>
    </citation>
    <scope>NUCLEOTIDE SEQUENCE</scope>
    <source>
        <strain evidence="2">Expedition CK06-06</strain>
    </source>
</reference>
<sequence length="406" mass="47075">MLEQIVIVLSDKFATKRQYKTSLFKGDEEFKSSSVSKLISRVKDTLILGANKEELTIFEKVSEPKFFLNFGDISKSSRGLPFQKYIKTDSGIDSIAIYRGDHIARYSLKESNEFISKNVLKNARDKVAFLSQPKVISQNIVAHVEYPTDHIILMATFDQQGILTLDTVENTVVTNKNFSLGFITSLLNSNFFSWYAYRFIFAKALRTMHLEDYHIGKLPIRRIFFTTSKTTRKKMVEKMKTMDENFKYNEVLNNVEECLPKDKKGNFITNKEKSDVVHDLLAYLAEHMITMNKKKQMLSSKFLTWLESEIIKGSINDLKNKTKVREFYKDSFDELMSVLKQNRIFPKILDLGDRRYETLKKAYDSTMSKLKPLMNKLTATDNLIDQIVYKLYGLTEDEIKVVEGSL</sequence>
<dbReference type="EMBL" id="BARV01006138">
    <property type="protein sequence ID" value="GAI08567.1"/>
    <property type="molecule type" value="Genomic_DNA"/>
</dbReference>